<accession>A0ABY8CB60</accession>
<dbReference type="InterPro" id="IPR051470">
    <property type="entry name" value="Thiol:disulfide_interchange"/>
</dbReference>
<keyword evidence="5" id="KW-1015">Disulfide bond</keyword>
<evidence type="ECO:0000256" key="3">
    <source>
        <dbReference type="ARBA" id="ARBA00022729"/>
    </source>
</evidence>
<evidence type="ECO:0000256" key="1">
    <source>
        <dbReference type="ARBA" id="ARBA00004418"/>
    </source>
</evidence>
<reference evidence="10 11" key="1">
    <citation type="submission" date="2022-06" db="EMBL/GenBank/DDBJ databases">
        <title>Thiomicrohabdus sp. nov, an obligately chemolithoautotrophic, sulfur-oxidizing bacterium isolated from beach of Guanyin Mountain. Amoy.</title>
        <authorList>
            <person name="Zhu H."/>
        </authorList>
    </citation>
    <scope>NUCLEOTIDE SEQUENCE [LARGE SCALE GENOMIC DNA]</scope>
    <source>
        <strain evidence="10 11">XGS-01</strain>
    </source>
</reference>
<sequence length="249" mass="27228">MIRTIQKKFLVSLVSSAMLLTAAPMIQAADDTSAIQKRLQTIIPNDAQNAQITSTPVPGLYQIQIGMTVVYMSKDGQYLVNGNVVNLETNQNLTKEAKAKTRKLALSKISEKGMIVYPAKGGKDNAKHTITVFTDIDCPYCAKLHKEIPALNDAGVNVRYLAYPRSGMGSPSYFKAVSVWCAKDPVKSMDDAMVGLPPENKQCQNPVRDHMMQAEVFEVNGTPNIILDNGDLLPGYVPAKELIKLLKSS</sequence>
<evidence type="ECO:0000313" key="10">
    <source>
        <dbReference type="EMBL" id="WEJ63220.1"/>
    </source>
</evidence>
<dbReference type="Gene3D" id="3.10.450.70">
    <property type="entry name" value="Disulphide bond isomerase, DsbC/G, N-terminal"/>
    <property type="match status" value="1"/>
</dbReference>
<dbReference type="InterPro" id="IPR012336">
    <property type="entry name" value="Thioredoxin-like_fold"/>
</dbReference>
<organism evidence="10 11">
    <name type="scientific">Thiomicrorhabdus lithotrophica</name>
    <dbReference type="NCBI Taxonomy" id="2949997"/>
    <lineage>
        <taxon>Bacteria</taxon>
        <taxon>Pseudomonadati</taxon>
        <taxon>Pseudomonadota</taxon>
        <taxon>Gammaproteobacteria</taxon>
        <taxon>Thiotrichales</taxon>
        <taxon>Piscirickettsiaceae</taxon>
        <taxon>Thiomicrorhabdus</taxon>
    </lineage>
</organism>
<evidence type="ECO:0000256" key="2">
    <source>
        <dbReference type="ARBA" id="ARBA00009813"/>
    </source>
</evidence>
<evidence type="ECO:0000259" key="9">
    <source>
        <dbReference type="Pfam" id="PF13098"/>
    </source>
</evidence>
<evidence type="ECO:0000256" key="5">
    <source>
        <dbReference type="ARBA" id="ARBA00023157"/>
    </source>
</evidence>
<keyword evidence="4 7" id="KW-0574">Periplasm</keyword>
<dbReference type="SUPFAM" id="SSF52833">
    <property type="entry name" value="Thioredoxin-like"/>
    <property type="match status" value="1"/>
</dbReference>
<dbReference type="InterPro" id="IPR018950">
    <property type="entry name" value="DiS-bond_isomerase_DsbC/G_N"/>
</dbReference>
<gene>
    <name evidence="10" type="ORF">NR989_02925</name>
</gene>
<proteinExistence type="inferred from homology"/>
<feature type="signal peptide" evidence="7">
    <location>
        <begin position="1"/>
        <end position="28"/>
    </location>
</feature>
<evidence type="ECO:0000256" key="7">
    <source>
        <dbReference type="RuleBase" id="RU364038"/>
    </source>
</evidence>
<keyword evidence="3 7" id="KW-0732">Signal</keyword>
<evidence type="ECO:0000256" key="6">
    <source>
        <dbReference type="ARBA" id="ARBA00023284"/>
    </source>
</evidence>
<evidence type="ECO:0000313" key="11">
    <source>
        <dbReference type="Proteomes" id="UP001222275"/>
    </source>
</evidence>
<comment type="similarity">
    <text evidence="2 7">Belongs to the thioredoxin family. DsbC subfamily.</text>
</comment>
<dbReference type="RefSeq" id="WP_275595474.1">
    <property type="nucleotide sequence ID" value="NZ_CP102381.1"/>
</dbReference>
<comment type="subcellular location">
    <subcellularLocation>
        <location evidence="1 7">Periplasm</location>
    </subcellularLocation>
</comment>
<dbReference type="PANTHER" id="PTHR35272:SF3">
    <property type="entry name" value="THIOL:DISULFIDE INTERCHANGE PROTEIN DSBC"/>
    <property type="match status" value="1"/>
</dbReference>
<dbReference type="Pfam" id="PF10411">
    <property type="entry name" value="DsbC_N"/>
    <property type="match status" value="1"/>
</dbReference>
<protein>
    <recommendedName>
        <fullName evidence="7">Thiol:disulfide interchange protein</fullName>
    </recommendedName>
</protein>
<dbReference type="InterPro" id="IPR009094">
    <property type="entry name" value="DiS-bond_isomerase_DsbC/G_N_sf"/>
</dbReference>
<dbReference type="InterPro" id="IPR033954">
    <property type="entry name" value="DiS-bond_Isoase_DsbC/G"/>
</dbReference>
<feature type="domain" description="Disulphide bond isomerase DsbC/G N-terminal" evidence="8">
    <location>
        <begin position="28"/>
        <end position="94"/>
    </location>
</feature>
<evidence type="ECO:0000259" key="8">
    <source>
        <dbReference type="Pfam" id="PF10411"/>
    </source>
</evidence>
<feature type="chain" id="PRO_5044973812" description="Thiol:disulfide interchange protein" evidence="7">
    <location>
        <begin position="29"/>
        <end position="249"/>
    </location>
</feature>
<feature type="domain" description="Thioredoxin-like fold" evidence="9">
    <location>
        <begin position="123"/>
        <end position="246"/>
    </location>
</feature>
<dbReference type="Pfam" id="PF13098">
    <property type="entry name" value="Thioredoxin_2"/>
    <property type="match status" value="1"/>
</dbReference>
<keyword evidence="11" id="KW-1185">Reference proteome</keyword>
<dbReference type="PANTHER" id="PTHR35272">
    <property type="entry name" value="THIOL:DISULFIDE INTERCHANGE PROTEIN DSBC-RELATED"/>
    <property type="match status" value="1"/>
</dbReference>
<dbReference type="EMBL" id="CP102381">
    <property type="protein sequence ID" value="WEJ63220.1"/>
    <property type="molecule type" value="Genomic_DNA"/>
</dbReference>
<comment type="function">
    <text evidence="7">Required for disulfide bond formation in some periplasmic proteins. Acts by transferring its disulfide bond to other proteins and is reduced in the process.</text>
</comment>
<dbReference type="SUPFAM" id="SSF54423">
    <property type="entry name" value="DsbC/DsbG N-terminal domain-like"/>
    <property type="match status" value="1"/>
</dbReference>
<dbReference type="Proteomes" id="UP001222275">
    <property type="component" value="Chromosome"/>
</dbReference>
<dbReference type="InterPro" id="IPR036249">
    <property type="entry name" value="Thioredoxin-like_sf"/>
</dbReference>
<keyword evidence="6 7" id="KW-0676">Redox-active center</keyword>
<dbReference type="CDD" id="cd03020">
    <property type="entry name" value="DsbA_DsbC_DsbG"/>
    <property type="match status" value="1"/>
</dbReference>
<name>A0ABY8CB60_9GAMM</name>
<dbReference type="Gene3D" id="3.40.30.10">
    <property type="entry name" value="Glutaredoxin"/>
    <property type="match status" value="1"/>
</dbReference>
<evidence type="ECO:0000256" key="4">
    <source>
        <dbReference type="ARBA" id="ARBA00022764"/>
    </source>
</evidence>